<comment type="catalytic activity">
    <reaction evidence="8">
        <text>L-seryl-[protein] + ATP = O-phospho-L-seryl-[protein] + ADP + H(+)</text>
        <dbReference type="Rhea" id="RHEA:17989"/>
        <dbReference type="Rhea" id="RHEA-COMP:9863"/>
        <dbReference type="Rhea" id="RHEA-COMP:11604"/>
        <dbReference type="ChEBI" id="CHEBI:15378"/>
        <dbReference type="ChEBI" id="CHEBI:29999"/>
        <dbReference type="ChEBI" id="CHEBI:30616"/>
        <dbReference type="ChEBI" id="CHEBI:83421"/>
        <dbReference type="ChEBI" id="CHEBI:456216"/>
        <dbReference type="EC" id="2.7.11.1"/>
    </reaction>
</comment>
<feature type="region of interest" description="Disordered" evidence="9">
    <location>
        <begin position="531"/>
        <end position="559"/>
    </location>
</feature>
<feature type="compositionally biased region" description="Low complexity" evidence="9">
    <location>
        <begin position="123"/>
        <end position="133"/>
    </location>
</feature>
<evidence type="ECO:0000256" key="9">
    <source>
        <dbReference type="SAM" id="MobiDB-lite"/>
    </source>
</evidence>
<feature type="domain" description="Protein kinase" evidence="10">
    <location>
        <begin position="190"/>
        <end position="468"/>
    </location>
</feature>
<gene>
    <name evidence="11" type="ORF">PGLA1383_LOCUS50332</name>
</gene>
<dbReference type="Gene3D" id="3.30.200.20">
    <property type="entry name" value="Phosphorylase Kinase, domain 1"/>
    <property type="match status" value="1"/>
</dbReference>
<accession>A0A813HAM3</accession>
<evidence type="ECO:0000256" key="4">
    <source>
        <dbReference type="ARBA" id="ARBA00022741"/>
    </source>
</evidence>
<reference evidence="11" key="1">
    <citation type="submission" date="2021-02" db="EMBL/GenBank/DDBJ databases">
        <authorList>
            <person name="Dougan E. K."/>
            <person name="Rhodes N."/>
            <person name="Thang M."/>
            <person name="Chan C."/>
        </authorList>
    </citation>
    <scope>NUCLEOTIDE SEQUENCE</scope>
</reference>
<sequence length="587" mass="62786">DAQGAWLGASKVLQWADGPEWSGRRSSERLRAAVRLAQAAGAGGQPSSGEAPRVKSSSAGARAQEASTPEQRAPSTPAAASSQRVAAETPAAAKTPLPRRTPRRAAALAAMAALTATPVPRFAAARRSPAAPRSARRLPVDSSKAPPGEPPRANGSARNGGSPTFVQSSRGDEALMSEELRSASLQVEAAEIQALLKEAHFRQLKLEVYLGVLRGGTEVAIKVLQDKGELGGFEEEVRVLSRFRHPNLVTLLGWGSHRDEKYLVYELLPGGDVSVRLEKSREGRAPFPWQQRLRVALDAACGLSYMMNSNPKAFHRDIKPANILLDQNGTAKMADFGLAGTLKDVGRMHLTVEKISGTPGYACPIYIQSGHVNEQSEVYSFGTVLMELIVNQPPALTGPDGDIIYPLLQTVQPCAPGAEARLINALDPQARWPRPLVDHFARLVLSCVDMVPERRPPFEHIVKVLKELCTSSGCFGDTGTPQQQWGTQAGYGVSGAALPVTLSARPQPAALAATTGGAAEGGYGAVQLPQQLQQQQQQQQEKQQQQPQQPQRPPPQYPIGELMLSCVSADGVAPGMMQPWQRSIGFA</sequence>
<proteinExistence type="predicted"/>
<dbReference type="PROSITE" id="PS50011">
    <property type="entry name" value="PROTEIN_KINASE_DOM"/>
    <property type="match status" value="1"/>
</dbReference>
<dbReference type="InterPro" id="IPR011009">
    <property type="entry name" value="Kinase-like_dom_sf"/>
</dbReference>
<dbReference type="EC" id="2.7.11.1" evidence="1"/>
<dbReference type="GO" id="GO:0004674">
    <property type="term" value="F:protein serine/threonine kinase activity"/>
    <property type="evidence" value="ECO:0007669"/>
    <property type="project" value="UniProtKB-KW"/>
</dbReference>
<dbReference type="PANTHER" id="PTHR48006">
    <property type="entry name" value="LEUCINE-RICH REPEAT-CONTAINING PROTEIN DDB_G0281931-RELATED"/>
    <property type="match status" value="1"/>
</dbReference>
<keyword evidence="6" id="KW-0067">ATP-binding</keyword>
<comment type="caution">
    <text evidence="11">The sequence shown here is derived from an EMBL/GenBank/DDBJ whole genome shotgun (WGS) entry which is preliminary data.</text>
</comment>
<name>A0A813HAM3_POLGL</name>
<evidence type="ECO:0000313" key="11">
    <source>
        <dbReference type="EMBL" id="CAE8634711.1"/>
    </source>
</evidence>
<feature type="region of interest" description="Disordered" evidence="9">
    <location>
        <begin position="123"/>
        <end position="168"/>
    </location>
</feature>
<evidence type="ECO:0000259" key="10">
    <source>
        <dbReference type="PROSITE" id="PS50011"/>
    </source>
</evidence>
<keyword evidence="2" id="KW-0723">Serine/threonine-protein kinase</keyword>
<dbReference type="OMA" id="SECITCA"/>
<feature type="compositionally biased region" description="Polar residues" evidence="9">
    <location>
        <begin position="156"/>
        <end position="168"/>
    </location>
</feature>
<dbReference type="OrthoDB" id="1714095at2759"/>
<feature type="compositionally biased region" description="Polar residues" evidence="9">
    <location>
        <begin position="55"/>
        <end position="84"/>
    </location>
</feature>
<feature type="non-terminal residue" evidence="11">
    <location>
        <position position="587"/>
    </location>
</feature>
<evidence type="ECO:0000256" key="5">
    <source>
        <dbReference type="ARBA" id="ARBA00022777"/>
    </source>
</evidence>
<keyword evidence="5" id="KW-0418">Kinase</keyword>
<evidence type="ECO:0000256" key="3">
    <source>
        <dbReference type="ARBA" id="ARBA00022679"/>
    </source>
</evidence>
<organism evidence="11 12">
    <name type="scientific">Polarella glacialis</name>
    <name type="common">Dinoflagellate</name>
    <dbReference type="NCBI Taxonomy" id="89957"/>
    <lineage>
        <taxon>Eukaryota</taxon>
        <taxon>Sar</taxon>
        <taxon>Alveolata</taxon>
        <taxon>Dinophyceae</taxon>
        <taxon>Suessiales</taxon>
        <taxon>Suessiaceae</taxon>
        <taxon>Polarella</taxon>
    </lineage>
</organism>
<keyword evidence="4" id="KW-0547">Nucleotide-binding</keyword>
<comment type="catalytic activity">
    <reaction evidence="7">
        <text>L-threonyl-[protein] + ATP = O-phospho-L-threonyl-[protein] + ADP + H(+)</text>
        <dbReference type="Rhea" id="RHEA:46608"/>
        <dbReference type="Rhea" id="RHEA-COMP:11060"/>
        <dbReference type="Rhea" id="RHEA-COMP:11605"/>
        <dbReference type="ChEBI" id="CHEBI:15378"/>
        <dbReference type="ChEBI" id="CHEBI:30013"/>
        <dbReference type="ChEBI" id="CHEBI:30616"/>
        <dbReference type="ChEBI" id="CHEBI:61977"/>
        <dbReference type="ChEBI" id="CHEBI:456216"/>
        <dbReference type="EC" id="2.7.11.1"/>
    </reaction>
</comment>
<dbReference type="GO" id="GO:0005524">
    <property type="term" value="F:ATP binding"/>
    <property type="evidence" value="ECO:0007669"/>
    <property type="project" value="UniProtKB-KW"/>
</dbReference>
<evidence type="ECO:0000313" key="12">
    <source>
        <dbReference type="Proteomes" id="UP000654075"/>
    </source>
</evidence>
<dbReference type="InterPro" id="IPR000719">
    <property type="entry name" value="Prot_kinase_dom"/>
</dbReference>
<feature type="region of interest" description="Disordered" evidence="9">
    <location>
        <begin position="36"/>
        <end position="105"/>
    </location>
</feature>
<dbReference type="EMBL" id="CAJNNV010031118">
    <property type="protein sequence ID" value="CAE8634711.1"/>
    <property type="molecule type" value="Genomic_DNA"/>
</dbReference>
<dbReference type="Proteomes" id="UP000654075">
    <property type="component" value="Unassembled WGS sequence"/>
</dbReference>
<feature type="compositionally biased region" description="Low complexity" evidence="9">
    <location>
        <begin position="531"/>
        <end position="549"/>
    </location>
</feature>
<dbReference type="AlphaFoldDB" id="A0A813HAM3"/>
<evidence type="ECO:0000256" key="7">
    <source>
        <dbReference type="ARBA" id="ARBA00047899"/>
    </source>
</evidence>
<dbReference type="SMART" id="SM00220">
    <property type="entry name" value="S_TKc"/>
    <property type="match status" value="1"/>
</dbReference>
<evidence type="ECO:0000256" key="2">
    <source>
        <dbReference type="ARBA" id="ARBA00022527"/>
    </source>
</evidence>
<feature type="non-terminal residue" evidence="11">
    <location>
        <position position="1"/>
    </location>
</feature>
<feature type="compositionally biased region" description="Low complexity" evidence="9">
    <location>
        <begin position="89"/>
        <end position="105"/>
    </location>
</feature>
<dbReference type="SUPFAM" id="SSF56112">
    <property type="entry name" value="Protein kinase-like (PK-like)"/>
    <property type="match status" value="1"/>
</dbReference>
<keyword evidence="12" id="KW-1185">Reference proteome</keyword>
<evidence type="ECO:0000256" key="8">
    <source>
        <dbReference type="ARBA" id="ARBA00048679"/>
    </source>
</evidence>
<evidence type="ECO:0000256" key="1">
    <source>
        <dbReference type="ARBA" id="ARBA00012513"/>
    </source>
</evidence>
<dbReference type="InterPro" id="IPR051824">
    <property type="entry name" value="LRR_Rcpt-Like_S/T_Kinase"/>
</dbReference>
<dbReference type="InterPro" id="IPR001245">
    <property type="entry name" value="Ser-Thr/Tyr_kinase_cat_dom"/>
</dbReference>
<dbReference type="Pfam" id="PF07714">
    <property type="entry name" value="PK_Tyr_Ser-Thr"/>
    <property type="match status" value="1"/>
</dbReference>
<protein>
    <recommendedName>
        <fullName evidence="1">non-specific serine/threonine protein kinase</fullName>
        <ecNumber evidence="1">2.7.11.1</ecNumber>
    </recommendedName>
</protein>
<dbReference type="PANTHER" id="PTHR48006:SF102">
    <property type="entry name" value="LEUCINE-RICH REPEAT-CONTAINING PROTEIN DDB_G0281931-RELATED"/>
    <property type="match status" value="1"/>
</dbReference>
<keyword evidence="3" id="KW-0808">Transferase</keyword>
<dbReference type="Gene3D" id="1.10.510.10">
    <property type="entry name" value="Transferase(Phosphotransferase) domain 1"/>
    <property type="match status" value="1"/>
</dbReference>
<evidence type="ECO:0000256" key="6">
    <source>
        <dbReference type="ARBA" id="ARBA00022840"/>
    </source>
</evidence>